<proteinExistence type="predicted"/>
<dbReference type="InterPro" id="IPR013783">
    <property type="entry name" value="Ig-like_fold"/>
</dbReference>
<keyword evidence="2" id="KW-1185">Reference proteome</keyword>
<protein>
    <submittedName>
        <fullName evidence="1">LV1 protein</fullName>
    </submittedName>
</protein>
<dbReference type="InterPro" id="IPR036179">
    <property type="entry name" value="Ig-like_dom_sf"/>
</dbReference>
<organism evidence="1 2">
    <name type="scientific">Loxia leucoptera</name>
    <name type="common">White-winged crossbill</name>
    <dbReference type="NCBI Taxonomy" id="96539"/>
    <lineage>
        <taxon>Eukaryota</taxon>
        <taxon>Metazoa</taxon>
        <taxon>Chordata</taxon>
        <taxon>Craniata</taxon>
        <taxon>Vertebrata</taxon>
        <taxon>Euteleostomi</taxon>
        <taxon>Archelosauria</taxon>
        <taxon>Archosauria</taxon>
        <taxon>Dinosauria</taxon>
        <taxon>Saurischia</taxon>
        <taxon>Theropoda</taxon>
        <taxon>Coelurosauria</taxon>
        <taxon>Aves</taxon>
        <taxon>Neognathae</taxon>
        <taxon>Neoaves</taxon>
        <taxon>Telluraves</taxon>
        <taxon>Australaves</taxon>
        <taxon>Passeriformes</taxon>
        <taxon>Passeroidea</taxon>
        <taxon>Fringillidae</taxon>
        <taxon>Carduelinae</taxon>
        <taxon>Loxia</taxon>
    </lineage>
</organism>
<dbReference type="SUPFAM" id="SSF48726">
    <property type="entry name" value="Immunoglobulin"/>
    <property type="match status" value="1"/>
</dbReference>
<dbReference type="Proteomes" id="UP000573793">
    <property type="component" value="Unassembled WGS sequence"/>
</dbReference>
<evidence type="ECO:0000313" key="1">
    <source>
        <dbReference type="EMBL" id="NXH04854.1"/>
    </source>
</evidence>
<comment type="caution">
    <text evidence="1">The sequence shown here is derived from an EMBL/GenBank/DDBJ whole genome shotgun (WGS) entry which is preliminary data.</text>
</comment>
<sequence>LSQPSSLSAKVKDRVRITCSGLSSIFHFGWFQQKVPGHDPVTVIYNDNKRPSGIPSQFSESTFSSTNIMTISGVHAKGKTVYFCGSNDGSNAGQHGGGT</sequence>
<name>A0A7K9GW04_LOXLE</name>
<dbReference type="EMBL" id="VWZM01012108">
    <property type="protein sequence ID" value="NXH04854.1"/>
    <property type="molecule type" value="Genomic_DNA"/>
</dbReference>
<accession>A0A7K9GW04</accession>
<dbReference type="PANTHER" id="PTHR23267">
    <property type="entry name" value="IMMUNOGLOBULIN LIGHT CHAIN"/>
    <property type="match status" value="1"/>
</dbReference>
<dbReference type="AlphaFoldDB" id="A0A7K9GW04"/>
<evidence type="ECO:0000313" key="2">
    <source>
        <dbReference type="Proteomes" id="UP000573793"/>
    </source>
</evidence>
<dbReference type="InterPro" id="IPR050150">
    <property type="entry name" value="IgV_Light_Chain"/>
</dbReference>
<reference evidence="1 2" key="1">
    <citation type="submission" date="2019-09" db="EMBL/GenBank/DDBJ databases">
        <title>Bird 10,000 Genomes (B10K) Project - Family phase.</title>
        <authorList>
            <person name="Zhang G."/>
        </authorList>
    </citation>
    <scope>NUCLEOTIDE SEQUENCE [LARGE SCALE GENOMIC DNA]</scope>
    <source>
        <strain evidence="1">B10K-DU-001-19</strain>
        <tissue evidence="1">Muscle</tissue>
    </source>
</reference>
<feature type="non-terminal residue" evidence="1">
    <location>
        <position position="99"/>
    </location>
</feature>
<dbReference type="Gene3D" id="2.60.40.10">
    <property type="entry name" value="Immunoglobulins"/>
    <property type="match status" value="1"/>
</dbReference>
<gene>
    <name evidence="1" type="primary">Lv1_4</name>
    <name evidence="1" type="ORF">LOXLEU_R09936</name>
</gene>
<feature type="non-terminal residue" evidence="1">
    <location>
        <position position="1"/>
    </location>
</feature>